<evidence type="ECO:0000256" key="1">
    <source>
        <dbReference type="ARBA" id="ARBA00005964"/>
    </source>
</evidence>
<dbReference type="Gene3D" id="3.40.50.1820">
    <property type="entry name" value="alpha/beta hydrolase"/>
    <property type="match status" value="1"/>
</dbReference>
<gene>
    <name evidence="8" type="ORF">Pmani_024983</name>
</gene>
<dbReference type="EC" id="3.1.1.-" evidence="5"/>
<keyword evidence="6" id="KW-0812">Transmembrane</keyword>
<reference evidence="8" key="1">
    <citation type="submission" date="2023-11" db="EMBL/GenBank/DDBJ databases">
        <title>Genome assemblies of two species of porcelain crab, Petrolisthes cinctipes and Petrolisthes manimaculis (Anomura: Porcellanidae).</title>
        <authorList>
            <person name="Angst P."/>
        </authorList>
    </citation>
    <scope>NUCLEOTIDE SEQUENCE</scope>
    <source>
        <strain evidence="8">PB745_02</strain>
        <tissue evidence="8">Gill</tissue>
    </source>
</reference>
<keyword evidence="4" id="KW-0325">Glycoprotein</keyword>
<protein>
    <recommendedName>
        <fullName evidence="5">Carboxylic ester hydrolase</fullName>
        <ecNumber evidence="5">3.1.1.-</ecNumber>
    </recommendedName>
</protein>
<dbReference type="PROSITE" id="PS00122">
    <property type="entry name" value="CARBOXYLESTERASE_B_1"/>
    <property type="match status" value="1"/>
</dbReference>
<dbReference type="InterPro" id="IPR019826">
    <property type="entry name" value="Carboxylesterase_B_AS"/>
</dbReference>
<accession>A0AAE1P6E6</accession>
<dbReference type="InterPro" id="IPR029058">
    <property type="entry name" value="AB_hydrolase_fold"/>
</dbReference>
<keyword evidence="6" id="KW-0472">Membrane</keyword>
<dbReference type="Proteomes" id="UP001292094">
    <property type="component" value="Unassembled WGS sequence"/>
</dbReference>
<evidence type="ECO:0000313" key="8">
    <source>
        <dbReference type="EMBL" id="KAK4302955.1"/>
    </source>
</evidence>
<evidence type="ECO:0000256" key="3">
    <source>
        <dbReference type="ARBA" id="ARBA00022801"/>
    </source>
</evidence>
<keyword evidence="6" id="KW-1133">Transmembrane helix</keyword>
<organism evidence="8 9">
    <name type="scientific">Petrolisthes manimaculis</name>
    <dbReference type="NCBI Taxonomy" id="1843537"/>
    <lineage>
        <taxon>Eukaryota</taxon>
        <taxon>Metazoa</taxon>
        <taxon>Ecdysozoa</taxon>
        <taxon>Arthropoda</taxon>
        <taxon>Crustacea</taxon>
        <taxon>Multicrustacea</taxon>
        <taxon>Malacostraca</taxon>
        <taxon>Eumalacostraca</taxon>
        <taxon>Eucarida</taxon>
        <taxon>Decapoda</taxon>
        <taxon>Pleocyemata</taxon>
        <taxon>Anomura</taxon>
        <taxon>Galatheoidea</taxon>
        <taxon>Porcellanidae</taxon>
        <taxon>Petrolisthes</taxon>
    </lineage>
</organism>
<proteinExistence type="inferred from homology"/>
<dbReference type="InterPro" id="IPR050309">
    <property type="entry name" value="Type-B_Carboxylest/Lipase"/>
</dbReference>
<evidence type="ECO:0000256" key="5">
    <source>
        <dbReference type="RuleBase" id="RU361235"/>
    </source>
</evidence>
<evidence type="ECO:0000256" key="2">
    <source>
        <dbReference type="ARBA" id="ARBA00022487"/>
    </source>
</evidence>
<dbReference type="GO" id="GO:0052689">
    <property type="term" value="F:carboxylic ester hydrolase activity"/>
    <property type="evidence" value="ECO:0007669"/>
    <property type="project" value="UniProtKB-KW"/>
</dbReference>
<feature type="transmembrane region" description="Helical" evidence="6">
    <location>
        <begin position="6"/>
        <end position="31"/>
    </location>
</feature>
<evidence type="ECO:0000259" key="7">
    <source>
        <dbReference type="Pfam" id="PF00135"/>
    </source>
</evidence>
<evidence type="ECO:0000313" key="9">
    <source>
        <dbReference type="Proteomes" id="UP001292094"/>
    </source>
</evidence>
<comment type="similarity">
    <text evidence="1 5">Belongs to the type-B carboxylesterase/lipase family.</text>
</comment>
<dbReference type="EMBL" id="JAWZYT010002638">
    <property type="protein sequence ID" value="KAK4302955.1"/>
    <property type="molecule type" value="Genomic_DNA"/>
</dbReference>
<keyword evidence="9" id="KW-1185">Reference proteome</keyword>
<evidence type="ECO:0000256" key="6">
    <source>
        <dbReference type="SAM" id="Phobius"/>
    </source>
</evidence>
<dbReference type="Pfam" id="PF00135">
    <property type="entry name" value="COesterase"/>
    <property type="match status" value="1"/>
</dbReference>
<evidence type="ECO:0000256" key="4">
    <source>
        <dbReference type="ARBA" id="ARBA00023180"/>
    </source>
</evidence>
<name>A0AAE1P6E6_9EUCA</name>
<keyword evidence="3 5" id="KW-0378">Hydrolase</keyword>
<keyword evidence="2" id="KW-0719">Serine esterase</keyword>
<dbReference type="SUPFAM" id="SSF53474">
    <property type="entry name" value="alpha/beta-Hydrolases"/>
    <property type="match status" value="1"/>
</dbReference>
<sequence length="605" mass="66606">MSAAVAAASTIPVTLILMVRATMILQLLLFVATMGMMMTAEGVEKSLLHVETRQGPLTGIIREAGPDRSFYSFRGIPYAKPPVGLLRLKNPKPAEAWSGVRENFDPPPCTQLDMKSLFTGNVSIIGEEDCLYLHIYTPTIGEPNLPVMVFIHGGGYMLGNPDMFGGSPLPLLTRDVVLVAIQYRLGTLGFLSTEDDVLPGNLGLKDQTLALRWVHDNIHNFGGNPSMVTIFGESAGASSVHQQILTPSAAGLFQRAIMQSGNTLAYWSHRGDHRKIAGLVADTLECTGVKDDSGALDSQAFLSCLQNAPVDKLVMAQSPPSAESWNNFPLYMSPRIDGEYLPAHPALLVREGRYNKVDIMSGLCAHEGASTTFALLETPAGAELGANFTKLGRLFTGMDQEEDGSYLAHRIVSFYLGANIYNLTYQDADTVTQLATDLMMAVPHDVTCMFHARDSNFGRKVYLYQLDHRPQKSLMDNFINSTLGENWIYHGDDLQFLFDGLLGKEEESLESPDDLMVRKIMLDLWTNFAATGNPTPDLSLGFRWSPASTCNLHYLSLTPSAMMRPDVRAQTRDFLLDLPTKQNKLLFPEKFQSQDTTTTPGYCRT</sequence>
<dbReference type="AlphaFoldDB" id="A0AAE1P6E6"/>
<comment type="caution">
    <text evidence="8">The sequence shown here is derived from an EMBL/GenBank/DDBJ whole genome shotgun (WGS) entry which is preliminary data.</text>
</comment>
<dbReference type="PANTHER" id="PTHR11559">
    <property type="entry name" value="CARBOXYLESTERASE"/>
    <property type="match status" value="1"/>
</dbReference>
<dbReference type="InterPro" id="IPR002018">
    <property type="entry name" value="CarbesteraseB"/>
</dbReference>
<feature type="domain" description="Carboxylesterase type B" evidence="7">
    <location>
        <begin position="49"/>
        <end position="570"/>
    </location>
</feature>